<gene>
    <name evidence="1" type="ORF">AB4Y30_05025</name>
</gene>
<evidence type="ECO:0008006" key="2">
    <source>
        <dbReference type="Google" id="ProtNLM"/>
    </source>
</evidence>
<protein>
    <recommendedName>
        <fullName evidence="2">DNA helicase</fullName>
    </recommendedName>
</protein>
<dbReference type="AlphaFoldDB" id="A0AB39HVC3"/>
<dbReference type="RefSeq" id="WP_368654396.1">
    <property type="nucleotide sequence ID" value="NZ_CP162599.1"/>
</dbReference>
<name>A0AB39HVC3_9BACI</name>
<evidence type="ECO:0000313" key="1">
    <source>
        <dbReference type="EMBL" id="XDK33718.1"/>
    </source>
</evidence>
<accession>A0AB39HVC3</accession>
<reference evidence="1" key="1">
    <citation type="submission" date="2024-07" db="EMBL/GenBank/DDBJ databases">
        <title>Halotolerant mesophilic bacterium Ornithinibacillus sp. 4-3, sp. nov., isolated from soil.</title>
        <authorList>
            <person name="Sidarenka A.V."/>
            <person name="Guliayeva D.E."/>
            <person name="Leanovich S.I."/>
            <person name="Hileuskaya K.S."/>
            <person name="Akhremchuk A.E."/>
            <person name="Sikolenko M.A."/>
            <person name="Valentovich L.N."/>
        </authorList>
    </citation>
    <scope>NUCLEOTIDE SEQUENCE</scope>
    <source>
        <strain evidence="1">4-3</strain>
    </source>
</reference>
<sequence>MKKKIYYYVTGNTAEGFINHLASNVKDITKVIIISHPSAGVKTAWLKKLINIYQEEYSLEILRSDLGNPFIDGIIIRDCSLAIISDRIDCLPADRKHIFKIEEDVSVNEKVYETMNELYEEAYQSFSRGLRVHDDLEAIYIQEMDVVKGNALITQFIEQYIPKTKEKEAIIDTPKRFFGTTTGDGMVTDVPNLIEGIPNVFHIKGRAGTGKSYFMRKIMDACLKNGIPVEEYRCSFDPNSVDMIRIPELQLCMLDSTDPHAFEPKRTGEHIIDLYTEMITPGTDEKYEEEITIVTKEYKDYMLQGVELIKQACAYYRSFEKEYNYDDTVNESDFQKLLALIKG</sequence>
<dbReference type="EMBL" id="CP162599">
    <property type="protein sequence ID" value="XDK33718.1"/>
    <property type="molecule type" value="Genomic_DNA"/>
</dbReference>
<proteinExistence type="predicted"/>
<organism evidence="1">
    <name type="scientific">Ornithinibacillus sp. 4-3</name>
    <dbReference type="NCBI Taxonomy" id="3231488"/>
    <lineage>
        <taxon>Bacteria</taxon>
        <taxon>Bacillati</taxon>
        <taxon>Bacillota</taxon>
        <taxon>Bacilli</taxon>
        <taxon>Bacillales</taxon>
        <taxon>Bacillaceae</taxon>
        <taxon>Ornithinibacillus</taxon>
    </lineage>
</organism>